<keyword evidence="3" id="KW-1185">Reference proteome</keyword>
<dbReference type="KEGG" id="roy:G3A56_16200"/>
<dbReference type="Proteomes" id="UP000464865">
    <property type="component" value="Plasmid p1"/>
</dbReference>
<dbReference type="InterPro" id="IPR024524">
    <property type="entry name" value="DUF3800"/>
</dbReference>
<dbReference type="AlphaFoldDB" id="A0A7L5BKW3"/>
<name>A0A7L5BKW3_9HYPH</name>
<evidence type="ECO:0000313" key="3">
    <source>
        <dbReference type="Proteomes" id="UP000464865"/>
    </source>
</evidence>
<evidence type="ECO:0000256" key="1">
    <source>
        <dbReference type="SAM" id="MobiDB-lite"/>
    </source>
</evidence>
<feature type="region of interest" description="Disordered" evidence="1">
    <location>
        <begin position="66"/>
        <end position="91"/>
    </location>
</feature>
<dbReference type="EMBL" id="CP048633">
    <property type="protein sequence ID" value="QIB39540.1"/>
    <property type="molecule type" value="Genomic_DNA"/>
</dbReference>
<protein>
    <submittedName>
        <fullName evidence="2">DUF3800 domain-containing protein</fullName>
    </submittedName>
</protein>
<organism evidence="2 3">
    <name type="scientific">Rhizobium oryzihabitans</name>
    <dbReference type="NCBI Taxonomy" id="2267833"/>
    <lineage>
        <taxon>Bacteria</taxon>
        <taxon>Pseudomonadati</taxon>
        <taxon>Pseudomonadota</taxon>
        <taxon>Alphaproteobacteria</taxon>
        <taxon>Hyphomicrobiales</taxon>
        <taxon>Rhizobiaceae</taxon>
        <taxon>Rhizobium/Agrobacterium group</taxon>
        <taxon>Rhizobium</taxon>
    </lineage>
</organism>
<dbReference type="Pfam" id="PF12686">
    <property type="entry name" value="DUF3800"/>
    <property type="match status" value="1"/>
</dbReference>
<sequence length="104" mass="11728">MRSAFSFQGDSLHLLYLDESGHSHDPSSDFFVLAGFSIFERQTHWLEAQIDPVAARFSSTNPREIEFHGNPMRSGNGTWKGVPPTTEFKPSSISRRYCQTSNCS</sequence>
<gene>
    <name evidence="2" type="ORF">G3A56_16200</name>
</gene>
<dbReference type="RefSeq" id="WP_164056696.1">
    <property type="nucleotide sequence ID" value="NZ_CP048633.1"/>
</dbReference>
<reference evidence="2 3" key="1">
    <citation type="submission" date="2020-02" db="EMBL/GenBank/DDBJ databases">
        <title>Plant-Promoting Endophytic Bacterium Rhizobium oryzihabitans sp. nov., Isolated from the Root of Rice.</title>
        <authorList>
            <person name="zhao J."/>
            <person name="Zhang G."/>
        </authorList>
    </citation>
    <scope>NUCLEOTIDE SEQUENCE [LARGE SCALE GENOMIC DNA]</scope>
    <source>
        <strain evidence="2 3">M15</strain>
        <plasmid evidence="2 3">p1</plasmid>
    </source>
</reference>
<keyword evidence="2" id="KW-0614">Plasmid</keyword>
<evidence type="ECO:0000313" key="2">
    <source>
        <dbReference type="EMBL" id="QIB39540.1"/>
    </source>
</evidence>
<proteinExistence type="predicted"/>
<geneLocation type="plasmid" evidence="2 3">
    <name>p1</name>
</geneLocation>
<accession>A0A7L5BKW3</accession>